<accession>A0A7C2ZHU3</accession>
<proteinExistence type="predicted"/>
<sequence>MKIDLSDLLKKEDSQSWTPEGFKGYIKSSLIDLIKLELENLPRDDWERTLHTWRRICAFCKNIMKKGEKERFGLYQKFEFDQTMIHISESVIEKLQTAYKLGLLKETDPPDYIIRLGLEEDKEDSEAIKFMKAFFKVR</sequence>
<name>A0A7C2ZHU3_9AQUI</name>
<protein>
    <submittedName>
        <fullName evidence="1">Uncharacterized protein</fullName>
    </submittedName>
</protein>
<comment type="caution">
    <text evidence="1">The sequence shown here is derived from an EMBL/GenBank/DDBJ whole genome shotgun (WGS) entry which is preliminary data.</text>
</comment>
<gene>
    <name evidence="1" type="ORF">ENO47_07685</name>
</gene>
<dbReference type="AlphaFoldDB" id="A0A7C2ZHU3"/>
<evidence type="ECO:0000313" key="1">
    <source>
        <dbReference type="EMBL" id="HEW46526.1"/>
    </source>
</evidence>
<reference evidence="1" key="1">
    <citation type="journal article" date="2020" name="mSystems">
        <title>Genome- and Community-Level Interaction Insights into Carbon Utilization and Element Cycling Functions of Hydrothermarchaeota in Hydrothermal Sediment.</title>
        <authorList>
            <person name="Zhou Z."/>
            <person name="Liu Y."/>
            <person name="Xu W."/>
            <person name="Pan J."/>
            <person name="Luo Z.H."/>
            <person name="Li M."/>
        </authorList>
    </citation>
    <scope>NUCLEOTIDE SEQUENCE [LARGE SCALE GENOMIC DNA]</scope>
    <source>
        <strain evidence="1">SpSt-132</strain>
    </source>
</reference>
<organism evidence="1">
    <name type="scientific">Hydrogenobacter sp</name>
    <dbReference type="NCBI Taxonomy" id="2152829"/>
    <lineage>
        <taxon>Bacteria</taxon>
        <taxon>Pseudomonadati</taxon>
        <taxon>Aquificota</taxon>
        <taxon>Aquificia</taxon>
        <taxon>Aquificales</taxon>
        <taxon>Aquificaceae</taxon>
        <taxon>Hydrogenobacter</taxon>
    </lineage>
</organism>
<dbReference type="EMBL" id="DSFP01000067">
    <property type="protein sequence ID" value="HEW46526.1"/>
    <property type="molecule type" value="Genomic_DNA"/>
</dbReference>